<gene>
    <name evidence="2" type="primary">yaaA</name>
    <name evidence="2" type="ORF">RIF23_13320</name>
</gene>
<proteinExistence type="predicted"/>
<evidence type="ECO:0000256" key="1">
    <source>
        <dbReference type="SAM" id="MobiDB-lite"/>
    </source>
</evidence>
<dbReference type="InterPro" id="IPR005583">
    <property type="entry name" value="YaaA"/>
</dbReference>
<accession>A0ABU2H8G3</accession>
<protein>
    <submittedName>
        <fullName evidence="2">Peroxide stress protein YaaA</fullName>
    </submittedName>
</protein>
<comment type="caution">
    <text evidence="2">The sequence shown here is derived from an EMBL/GenBank/DDBJ whole genome shotgun (WGS) entry which is preliminary data.</text>
</comment>
<name>A0ABU2H8G3_9ACTN</name>
<reference evidence="3" key="1">
    <citation type="submission" date="2023-07" db="EMBL/GenBank/DDBJ databases">
        <title>Novel species in the genus Lipingzhangella isolated from Sambhar Salt Lake.</title>
        <authorList>
            <person name="Jiya N."/>
            <person name="Kajale S."/>
            <person name="Sharma A."/>
        </authorList>
    </citation>
    <scope>NUCLEOTIDE SEQUENCE [LARGE SCALE GENOMIC DNA]</scope>
    <source>
        <strain evidence="3">LS1_29</strain>
    </source>
</reference>
<evidence type="ECO:0000313" key="3">
    <source>
        <dbReference type="Proteomes" id="UP001250214"/>
    </source>
</evidence>
<keyword evidence="3" id="KW-1185">Reference proteome</keyword>
<dbReference type="PANTHER" id="PTHR30283">
    <property type="entry name" value="PEROXIDE STRESS RESPONSE PROTEIN YAAA"/>
    <property type="match status" value="1"/>
</dbReference>
<dbReference type="Proteomes" id="UP001250214">
    <property type="component" value="Unassembled WGS sequence"/>
</dbReference>
<feature type="region of interest" description="Disordered" evidence="1">
    <location>
        <begin position="255"/>
        <end position="274"/>
    </location>
</feature>
<dbReference type="PANTHER" id="PTHR30283:SF4">
    <property type="entry name" value="PEROXIDE STRESS RESISTANCE PROTEIN YAAA"/>
    <property type="match status" value="1"/>
</dbReference>
<dbReference type="RefSeq" id="WP_310912804.1">
    <property type="nucleotide sequence ID" value="NZ_JAVLVT010000005.1"/>
</dbReference>
<organism evidence="2 3">
    <name type="scientific">Lipingzhangella rawalii</name>
    <dbReference type="NCBI Taxonomy" id="2055835"/>
    <lineage>
        <taxon>Bacteria</taxon>
        <taxon>Bacillati</taxon>
        <taxon>Actinomycetota</taxon>
        <taxon>Actinomycetes</taxon>
        <taxon>Streptosporangiales</taxon>
        <taxon>Nocardiopsidaceae</taxon>
        <taxon>Lipingzhangella</taxon>
    </lineage>
</organism>
<dbReference type="EMBL" id="JAVLVT010000005">
    <property type="protein sequence ID" value="MDS1271277.1"/>
    <property type="molecule type" value="Genomic_DNA"/>
</dbReference>
<dbReference type="Pfam" id="PF03883">
    <property type="entry name" value="H2O2_YaaD"/>
    <property type="match status" value="1"/>
</dbReference>
<sequence length="274" mass="29617">MFVLLPPSAGKAPAGNGPPVDFSRLTFPDLTWPREQVLAELEKVCADDQGDPAGTSAREILGLSARQGAAVTANRELRHAPTLPAAQRYTGVLYDALDLPGLRSGPSGLNVTRSVLIFSGLWGVLGIDDVIPDYRLSMDVRLPALGRLSTFWRGHLQDPLREHTRGHLLVDCRSAAYAPAFRGQSPAGDHRGTRTVTIRVLRERSVEGRRERSVVSHHAKAARGRVAHALLANDVHPESPAELVDALRAQGFHVERSPDAHSGSADQIDVIEQG</sequence>
<evidence type="ECO:0000313" key="2">
    <source>
        <dbReference type="EMBL" id="MDS1271277.1"/>
    </source>
</evidence>